<dbReference type="PANTHER" id="PTHR43028">
    <property type="entry name" value="3'(2'),5'-BISPHOSPHATE NUCLEOTIDASE 1"/>
    <property type="match status" value="1"/>
</dbReference>
<feature type="region of interest" description="Disordered" evidence="4">
    <location>
        <begin position="1"/>
        <end position="25"/>
    </location>
</feature>
<feature type="binding site" evidence="3">
    <location>
        <position position="137"/>
    </location>
    <ligand>
        <name>Mg(2+)</name>
        <dbReference type="ChEBI" id="CHEBI:18420"/>
        <label>1</label>
        <note>catalytic</note>
    </ligand>
</feature>
<dbReference type="PANTHER" id="PTHR43028:SF5">
    <property type="entry name" value="3'(2'),5'-BISPHOSPHATE NUCLEOTIDASE 1"/>
    <property type="match status" value="1"/>
</dbReference>
<feature type="binding site" evidence="3">
    <location>
        <position position="139"/>
    </location>
    <ligand>
        <name>Mg(2+)</name>
        <dbReference type="ChEBI" id="CHEBI:18420"/>
        <label>1</label>
        <note>catalytic</note>
    </ligand>
</feature>
<gene>
    <name evidence="5" type="ORF">TrST_g4779</name>
</gene>
<proteinExistence type="inferred from homology"/>
<feature type="binding site" evidence="3">
    <location>
        <position position="105"/>
    </location>
    <ligand>
        <name>Mg(2+)</name>
        <dbReference type="ChEBI" id="CHEBI:18420"/>
        <label>1</label>
        <note>catalytic</note>
    </ligand>
</feature>
<dbReference type="CDD" id="cd19671">
    <property type="entry name" value="UBR-box_UBR4_5_6_7"/>
    <property type="match status" value="1"/>
</dbReference>
<dbReference type="AlphaFoldDB" id="A0A9W7B1Z9"/>
<dbReference type="PROSITE" id="PS00290">
    <property type="entry name" value="IG_MHC"/>
    <property type="match status" value="1"/>
</dbReference>
<evidence type="ECO:0000256" key="1">
    <source>
        <dbReference type="ARBA" id="ARBA00009759"/>
    </source>
</evidence>
<comment type="cofactor">
    <cofactor evidence="3">
        <name>Mg(2+)</name>
        <dbReference type="ChEBI" id="CHEBI:18420"/>
    </cofactor>
</comment>
<dbReference type="GO" id="GO:0046872">
    <property type="term" value="F:metal ion binding"/>
    <property type="evidence" value="ECO:0007669"/>
    <property type="project" value="UniProtKB-KW"/>
</dbReference>
<dbReference type="SUPFAM" id="SSF56655">
    <property type="entry name" value="Carbohydrate phosphatase"/>
    <property type="match status" value="1"/>
</dbReference>
<comment type="caution">
    <text evidence="5">The sequence shown here is derived from an EMBL/GenBank/DDBJ whole genome shotgun (WGS) entry which is preliminary data.</text>
</comment>
<dbReference type="EMBL" id="BRXY01000222">
    <property type="protein sequence ID" value="GMH78489.1"/>
    <property type="molecule type" value="Genomic_DNA"/>
</dbReference>
<name>A0A9W7B1Z9_9STRA</name>
<dbReference type="EC" id="3.1.3.7" evidence="2"/>
<comment type="similarity">
    <text evidence="1">Belongs to the inositol monophosphatase superfamily.</text>
</comment>
<evidence type="ECO:0000256" key="3">
    <source>
        <dbReference type="PIRSR" id="PIRSR600760-2"/>
    </source>
</evidence>
<evidence type="ECO:0000256" key="2">
    <source>
        <dbReference type="ARBA" id="ARBA00012633"/>
    </source>
</evidence>
<organism evidence="5 6">
    <name type="scientific">Triparma strigata</name>
    <dbReference type="NCBI Taxonomy" id="1606541"/>
    <lineage>
        <taxon>Eukaryota</taxon>
        <taxon>Sar</taxon>
        <taxon>Stramenopiles</taxon>
        <taxon>Ochrophyta</taxon>
        <taxon>Bolidophyceae</taxon>
        <taxon>Parmales</taxon>
        <taxon>Triparmaceae</taxon>
        <taxon>Triparma</taxon>
    </lineage>
</organism>
<dbReference type="InterPro" id="IPR000760">
    <property type="entry name" value="Inositol_monophosphatase-like"/>
</dbReference>
<feature type="compositionally biased region" description="Polar residues" evidence="4">
    <location>
        <begin position="1"/>
        <end position="12"/>
    </location>
</feature>
<dbReference type="Gene3D" id="3.40.190.80">
    <property type="match status" value="1"/>
</dbReference>
<dbReference type="GO" id="GO:0008441">
    <property type="term" value="F:3'(2'),5'-bisphosphate nucleotidase activity"/>
    <property type="evidence" value="ECO:0007669"/>
    <property type="project" value="UniProtKB-EC"/>
</dbReference>
<keyword evidence="6" id="KW-1185">Reference proteome</keyword>
<evidence type="ECO:0000313" key="6">
    <source>
        <dbReference type="Proteomes" id="UP001165085"/>
    </source>
</evidence>
<feature type="binding site" evidence="3">
    <location>
        <position position="262"/>
    </location>
    <ligand>
        <name>Mg(2+)</name>
        <dbReference type="ChEBI" id="CHEBI:18420"/>
        <label>1</label>
        <note>catalytic</note>
    </ligand>
</feature>
<dbReference type="Proteomes" id="UP001165085">
    <property type="component" value="Unassembled WGS sequence"/>
</dbReference>
<sequence length="739" mass="80724">MANSSPGGSPVSSLMPPPAAANTSATDSTVNLFDLMQFLNFTSLKACSTILNYHSNRGNANSNLKSVQKIEGDERSVVTQADVDAQKILVESINEKYPHINIIAEEDTGYKRPTLASPTDSSSSTVYFQSSLLIYIDPLDGTLEYTLGNISNVLCLIGVTSSDGTVIGGVMRAPFGRSFIAYGGNLYEDIDGMIVDYHREEKEEGRLRVCASGSERVRPILDRLREGGAEIDIVGGAGNKISRVIQGTYDIAVFNDRTSLWDTAATEGCLRSLGGTMTDFYGSPLSMVPPVNVDGLVNFRGVIATRPGLDHEAIMEMIQCPELDAFKSRNSSPFCTGVMTSEYLQPTYICMTCSPPSKGGNNCFCPACAVKCHSECEVMYVGNVESGCDCHLLGCCKIREGSERAKRDFTSLGGALVNVCVPCPPGENSNFDSFKSYGIKNLPQTLADSCKNLVKKTKETFFLPYPFDDPKTDMEAFAASVFLQHTQNLPIGPGSGAEFWCQVKHKGSPMSIDLHYDKDEYLSENFTLGSFPVFSTVTYLTKSKQPTIVFGHKYEDPEDQVIQEARVSYPKVNKHVVFNGKLLHGAVDDEEFKSFHQGEEEDDCRVTFLVNVWINSRPAIEGLTASDRDLIGPAVTTTEFVKDTSSHVVKIGEENLAGEGITLPFVGAGETWDEEGEEEGEGEEGGLVLAMPSLPGKAESDNVVIKFEEGYEARLVYMGEEGEEYEYEDEMMADIEEEP</sequence>
<accession>A0A9W7B1Z9</accession>
<dbReference type="InterPro" id="IPR050725">
    <property type="entry name" value="CysQ/Inositol_MonoPase"/>
</dbReference>
<protein>
    <recommendedName>
        <fullName evidence="2">3'(2'),5'-bisphosphate nucleotidase</fullName>
        <ecNumber evidence="2">3.1.3.7</ecNumber>
    </recommendedName>
</protein>
<evidence type="ECO:0000256" key="4">
    <source>
        <dbReference type="SAM" id="MobiDB-lite"/>
    </source>
</evidence>
<keyword evidence="3" id="KW-0460">Magnesium</keyword>
<feature type="binding site" evidence="3">
    <location>
        <position position="140"/>
    </location>
    <ligand>
        <name>Mg(2+)</name>
        <dbReference type="ChEBI" id="CHEBI:18420"/>
        <label>1</label>
        <note>catalytic</note>
    </ligand>
</feature>
<evidence type="ECO:0000313" key="5">
    <source>
        <dbReference type="EMBL" id="GMH78489.1"/>
    </source>
</evidence>
<dbReference type="Gene3D" id="3.30.540.10">
    <property type="entry name" value="Fructose-1,6-Bisphosphatase, subunit A, domain 1"/>
    <property type="match status" value="1"/>
</dbReference>
<dbReference type="InterPro" id="IPR003006">
    <property type="entry name" value="Ig/MHC_CS"/>
</dbReference>
<reference evidence="6" key="1">
    <citation type="journal article" date="2023" name="Commun. Biol.">
        <title>Genome analysis of Parmales, the sister group of diatoms, reveals the evolutionary specialization of diatoms from phago-mixotrophs to photoautotrophs.</title>
        <authorList>
            <person name="Ban H."/>
            <person name="Sato S."/>
            <person name="Yoshikawa S."/>
            <person name="Yamada K."/>
            <person name="Nakamura Y."/>
            <person name="Ichinomiya M."/>
            <person name="Sato N."/>
            <person name="Blanc-Mathieu R."/>
            <person name="Endo H."/>
            <person name="Kuwata A."/>
            <person name="Ogata H."/>
        </authorList>
    </citation>
    <scope>NUCLEOTIDE SEQUENCE [LARGE SCALE GENOMIC DNA]</scope>
    <source>
        <strain evidence="6">NIES 3701</strain>
    </source>
</reference>
<dbReference type="OrthoDB" id="10254945at2759"/>
<keyword evidence="3" id="KW-0479">Metal-binding</keyword>
<dbReference type="Pfam" id="PF00459">
    <property type="entry name" value="Inositol_P"/>
    <property type="match status" value="1"/>
</dbReference>